<evidence type="ECO:0000256" key="5">
    <source>
        <dbReference type="ARBA" id="ARBA00013269"/>
    </source>
</evidence>
<keyword evidence="10 12" id="KW-0808">Transferase</keyword>
<evidence type="ECO:0000256" key="8">
    <source>
        <dbReference type="ARBA" id="ARBA00023150"/>
    </source>
</evidence>
<proteinExistence type="inferred from homology"/>
<dbReference type="Pfam" id="PF03454">
    <property type="entry name" value="MoeA_C"/>
    <property type="match status" value="1"/>
</dbReference>
<evidence type="ECO:0000256" key="4">
    <source>
        <dbReference type="ARBA" id="ARBA00010763"/>
    </source>
</evidence>
<accession>A0A844F4E3</accession>
<comment type="pathway">
    <text evidence="3 10">Cofactor biosynthesis; molybdopterin biosynthesis.</text>
</comment>
<dbReference type="InterPro" id="IPR001453">
    <property type="entry name" value="MoaB/Mog_dom"/>
</dbReference>
<dbReference type="Pfam" id="PF00994">
    <property type="entry name" value="MoCF_biosynth"/>
    <property type="match status" value="1"/>
</dbReference>
<evidence type="ECO:0000256" key="9">
    <source>
        <dbReference type="ARBA" id="ARBA00047317"/>
    </source>
</evidence>
<dbReference type="InterPro" id="IPR008284">
    <property type="entry name" value="MoCF_biosynth_CS"/>
</dbReference>
<comment type="function">
    <text evidence="1 10">Catalyzes the insertion of molybdate into adenylated molybdopterin with the concomitant release of AMP.</text>
</comment>
<dbReference type="PANTHER" id="PTHR10192:SF5">
    <property type="entry name" value="GEPHYRIN"/>
    <property type="match status" value="1"/>
</dbReference>
<dbReference type="GO" id="GO:0046872">
    <property type="term" value="F:metal ion binding"/>
    <property type="evidence" value="ECO:0007669"/>
    <property type="project" value="UniProtKB-UniRule"/>
</dbReference>
<evidence type="ECO:0000313" key="12">
    <source>
        <dbReference type="EMBL" id="MSS41152.1"/>
    </source>
</evidence>
<dbReference type="GO" id="GO:0006777">
    <property type="term" value="P:Mo-molybdopterin cofactor biosynthetic process"/>
    <property type="evidence" value="ECO:0007669"/>
    <property type="project" value="UniProtKB-UniRule"/>
</dbReference>
<comment type="cofactor">
    <cofactor evidence="10">
        <name>Mg(2+)</name>
        <dbReference type="ChEBI" id="CHEBI:18420"/>
    </cofactor>
</comment>
<evidence type="ECO:0000313" key="13">
    <source>
        <dbReference type="Proteomes" id="UP000462363"/>
    </source>
</evidence>
<dbReference type="InterPro" id="IPR036425">
    <property type="entry name" value="MoaB/Mog-like_dom_sf"/>
</dbReference>
<dbReference type="CDD" id="cd00887">
    <property type="entry name" value="MoeA"/>
    <property type="match status" value="1"/>
</dbReference>
<dbReference type="Gene3D" id="3.40.980.10">
    <property type="entry name" value="MoaB/Mog-like domain"/>
    <property type="match status" value="1"/>
</dbReference>
<dbReference type="SUPFAM" id="SSF63882">
    <property type="entry name" value="MoeA N-terminal region -like"/>
    <property type="match status" value="1"/>
</dbReference>
<evidence type="ECO:0000256" key="10">
    <source>
        <dbReference type="RuleBase" id="RU365090"/>
    </source>
</evidence>
<sequence>MKLLNVDTLEEARRKVIRAMEGSPLRVEEIELLKAQGYVLAEDVCARENVPLFRRSTVDGYAVRAADTGGAGESIPAFLRIVGEVEMGCAPEMEVTAGTCVYVPTGGMIPEGADGVVMMEFCELFSDTEAAVYKPVAAGANIVEAGDDMKQGQKVLEKGTKITPQAIGALAALGITRVRTYCPWKITVISTGDELVAPRETPKPGQVRDINTYGIYATARQMGFEVAECAVLKDDRMLLLETAQKGMEQSDIVVISGGSSQGKKDETNSVIDELASEGAFTHGLALKPGKPTILGYDRPTQTLLAGLPGHPAAAMLVFWLLIGWLWRTATGEKEPYVRTAEISTNLPAAPGKLTCQLVHLARRDEGSLAAIPIFGRSGLISTLSGADGYILIEENKEGLKKGERVSVYEI</sequence>
<dbReference type="AlphaFoldDB" id="A0A844F4E3"/>
<name>A0A844F4E3_CLOSV</name>
<comment type="caution">
    <text evidence="12">The sequence shown here is derived from an EMBL/GenBank/DDBJ whole genome shotgun (WGS) entry which is preliminary data.</text>
</comment>
<dbReference type="GO" id="GO:0061599">
    <property type="term" value="F:molybdopterin molybdotransferase activity"/>
    <property type="evidence" value="ECO:0007669"/>
    <property type="project" value="UniProtKB-UniRule"/>
</dbReference>
<dbReference type="Gene3D" id="2.40.340.10">
    <property type="entry name" value="MoeA, C-terminal, domain IV"/>
    <property type="match status" value="1"/>
</dbReference>
<dbReference type="Proteomes" id="UP000462363">
    <property type="component" value="Unassembled WGS sequence"/>
</dbReference>
<dbReference type="InterPro" id="IPR005111">
    <property type="entry name" value="MoeA_C_domain_IV"/>
</dbReference>
<dbReference type="InterPro" id="IPR036135">
    <property type="entry name" value="MoeA_linker/N_sf"/>
</dbReference>
<dbReference type="PROSITE" id="PS01079">
    <property type="entry name" value="MOCF_BIOSYNTHESIS_2"/>
    <property type="match status" value="1"/>
</dbReference>
<dbReference type="UniPathway" id="UPA00344"/>
<organism evidence="12 13">
    <name type="scientific">Clostridium scindens (strain JCM 10418 / VPI 12708)</name>
    <dbReference type="NCBI Taxonomy" id="29347"/>
    <lineage>
        <taxon>Bacteria</taxon>
        <taxon>Bacillati</taxon>
        <taxon>Bacillota</taxon>
        <taxon>Clostridia</taxon>
        <taxon>Lachnospirales</taxon>
        <taxon>Lachnospiraceae</taxon>
    </lineage>
</organism>
<evidence type="ECO:0000256" key="6">
    <source>
        <dbReference type="ARBA" id="ARBA00021108"/>
    </source>
</evidence>
<dbReference type="EMBL" id="VUMB01000027">
    <property type="protein sequence ID" value="MSS41152.1"/>
    <property type="molecule type" value="Genomic_DNA"/>
</dbReference>
<dbReference type="RefSeq" id="WP_154322037.1">
    <property type="nucleotide sequence ID" value="NZ_CAMBVY010000010.1"/>
</dbReference>
<dbReference type="NCBIfam" id="NF045515">
    <property type="entry name" value="Glp_gephyrin"/>
    <property type="match status" value="1"/>
</dbReference>
<feature type="domain" description="MoaB/Mog" evidence="11">
    <location>
        <begin position="187"/>
        <end position="328"/>
    </location>
</feature>
<protein>
    <recommendedName>
        <fullName evidence="6 10">Molybdopterin molybdenumtransferase</fullName>
        <ecNumber evidence="5 10">2.10.1.1</ecNumber>
    </recommendedName>
</protein>
<evidence type="ECO:0000256" key="7">
    <source>
        <dbReference type="ARBA" id="ARBA00022505"/>
    </source>
</evidence>
<dbReference type="SUPFAM" id="SSF63867">
    <property type="entry name" value="MoeA C-terminal domain-like"/>
    <property type="match status" value="1"/>
</dbReference>
<comment type="catalytic activity">
    <reaction evidence="9">
        <text>adenylyl-molybdopterin + molybdate = Mo-molybdopterin + AMP + H(+)</text>
        <dbReference type="Rhea" id="RHEA:35047"/>
        <dbReference type="ChEBI" id="CHEBI:15378"/>
        <dbReference type="ChEBI" id="CHEBI:36264"/>
        <dbReference type="ChEBI" id="CHEBI:62727"/>
        <dbReference type="ChEBI" id="CHEBI:71302"/>
        <dbReference type="ChEBI" id="CHEBI:456215"/>
        <dbReference type="EC" id="2.10.1.1"/>
    </reaction>
</comment>
<evidence type="ECO:0000256" key="3">
    <source>
        <dbReference type="ARBA" id="ARBA00005046"/>
    </source>
</evidence>
<gene>
    <name evidence="12" type="ORF">FYJ37_12520</name>
</gene>
<dbReference type="InterPro" id="IPR005110">
    <property type="entry name" value="MoeA_linker/N"/>
</dbReference>
<dbReference type="Gene3D" id="2.170.190.11">
    <property type="entry name" value="Molybdopterin biosynthesis moea protein, domain 3"/>
    <property type="match status" value="1"/>
</dbReference>
<keyword evidence="10" id="KW-0460">Magnesium</keyword>
<dbReference type="SMART" id="SM00852">
    <property type="entry name" value="MoCF_biosynth"/>
    <property type="match status" value="1"/>
</dbReference>
<keyword evidence="10" id="KW-0479">Metal-binding</keyword>
<evidence type="ECO:0000256" key="1">
    <source>
        <dbReference type="ARBA" id="ARBA00002901"/>
    </source>
</evidence>
<evidence type="ECO:0000256" key="2">
    <source>
        <dbReference type="ARBA" id="ARBA00003487"/>
    </source>
</evidence>
<dbReference type="InterPro" id="IPR038987">
    <property type="entry name" value="MoeA-like"/>
</dbReference>
<dbReference type="GO" id="GO:0005829">
    <property type="term" value="C:cytosol"/>
    <property type="evidence" value="ECO:0007669"/>
    <property type="project" value="TreeGrafter"/>
</dbReference>
<dbReference type="Gene3D" id="3.90.105.10">
    <property type="entry name" value="Molybdopterin biosynthesis moea protein, domain 2"/>
    <property type="match status" value="1"/>
</dbReference>
<comment type="function">
    <text evidence="2">May be involved in the biosynthesis of molybdopterin.</text>
</comment>
<dbReference type="Pfam" id="PF03453">
    <property type="entry name" value="MoeA_N"/>
    <property type="match status" value="1"/>
</dbReference>
<comment type="similarity">
    <text evidence="4 10">Belongs to the MoeA family.</text>
</comment>
<dbReference type="SUPFAM" id="SSF53218">
    <property type="entry name" value="Molybdenum cofactor biosynthesis proteins"/>
    <property type="match status" value="1"/>
</dbReference>
<evidence type="ECO:0000259" key="11">
    <source>
        <dbReference type="SMART" id="SM00852"/>
    </source>
</evidence>
<reference evidence="12 13" key="1">
    <citation type="submission" date="2019-08" db="EMBL/GenBank/DDBJ databases">
        <title>In-depth cultivation of the pig gut microbiome towards novel bacterial diversity and tailored functional studies.</title>
        <authorList>
            <person name="Wylensek D."/>
            <person name="Hitch T.C.A."/>
            <person name="Clavel T."/>
        </authorList>
    </citation>
    <scope>NUCLEOTIDE SEQUENCE [LARGE SCALE GENOMIC DNA]</scope>
    <source>
        <strain evidence="12 13">BL-389-WT-3D</strain>
    </source>
</reference>
<dbReference type="EC" id="2.10.1.1" evidence="5 10"/>
<dbReference type="InterPro" id="IPR036688">
    <property type="entry name" value="MoeA_C_domain_IV_sf"/>
</dbReference>
<dbReference type="PANTHER" id="PTHR10192">
    <property type="entry name" value="MOLYBDOPTERIN BIOSYNTHESIS PROTEIN"/>
    <property type="match status" value="1"/>
</dbReference>
<keyword evidence="8 10" id="KW-0501">Molybdenum cofactor biosynthesis</keyword>
<keyword evidence="7 10" id="KW-0500">Molybdenum</keyword>